<dbReference type="Proteomes" id="UP001642484">
    <property type="component" value="Unassembled WGS sequence"/>
</dbReference>
<evidence type="ECO:0000256" key="1">
    <source>
        <dbReference type="SAM" id="Coils"/>
    </source>
</evidence>
<proteinExistence type="predicted"/>
<feature type="region of interest" description="Disordered" evidence="2">
    <location>
        <begin position="407"/>
        <end position="443"/>
    </location>
</feature>
<name>A0ABP0JAB8_9DINO</name>
<protein>
    <submittedName>
        <fullName evidence="3">Uncharacterized protein</fullName>
    </submittedName>
</protein>
<comment type="caution">
    <text evidence="3">The sequence shown here is derived from an EMBL/GenBank/DDBJ whole genome shotgun (WGS) entry which is preliminary data.</text>
</comment>
<feature type="coiled-coil region" evidence="1">
    <location>
        <begin position="282"/>
        <end position="310"/>
    </location>
</feature>
<keyword evidence="1" id="KW-0175">Coiled coil</keyword>
<keyword evidence="4" id="KW-1185">Reference proteome</keyword>
<reference evidence="3 4" key="1">
    <citation type="submission" date="2024-02" db="EMBL/GenBank/DDBJ databases">
        <authorList>
            <person name="Chen Y."/>
            <person name="Shah S."/>
            <person name="Dougan E. K."/>
            <person name="Thang M."/>
            <person name="Chan C."/>
        </authorList>
    </citation>
    <scope>NUCLEOTIDE SEQUENCE [LARGE SCALE GENOMIC DNA]</scope>
</reference>
<evidence type="ECO:0000256" key="2">
    <source>
        <dbReference type="SAM" id="MobiDB-lite"/>
    </source>
</evidence>
<gene>
    <name evidence="3" type="ORF">CCMP2556_LOCUS10396</name>
</gene>
<evidence type="ECO:0000313" key="4">
    <source>
        <dbReference type="Proteomes" id="UP001642484"/>
    </source>
</evidence>
<evidence type="ECO:0000313" key="3">
    <source>
        <dbReference type="EMBL" id="CAK9011322.1"/>
    </source>
</evidence>
<sequence length="652" mass="70859">MSAPLAASMNKGSRPPPRPPMPAQVASAPKALQVPDAFGSSMVKSGTIRPHRPGAVPPGPGGLRPFAPIQAPQGSPMTGPPSLGMPQPMVTPGAPSFRPGFPGCSGQGFSCGPPFPGALRPGISLGQAAMLGPPNGQKALLVLRPEDDIEVPVVEDWQDDPEKVEESELLSPQDEKLPPELLESCLLRWTHPLQNGEPEKLPKGIEAVTARKIYRHRQQQIVDAFDRLFTDVVDKALFELAKEVFIKARPDAAKSWDLLSARMSSFGGDALKGLLLDGEGPKVIESERVNEEEEERKKAEAQAMTKAAAKAPLMPESQSIVPMAPMAKALPVGPLPPQAPQMQAPQRPLPPTMPAMANPMMAQLPGMLGFGAMPAMPMVPALPGAMLGGAMMAQAAEEEKAKEVKEAKEAKEAKEKEAKEAEEARKREEEVKAKEEAKKEELPKKEIERKAPVEPPPTEFEEIVNSLPVTPFWKIPAQKTEIPLGIRLRVFDSGGAREVASMAVTKSLIFGMEAERSHVVERHGQGVYAEHVALIYTAKGFHLHPISGQSVQSAVTHHPKLIVKLRTEAEKLPDEKRSQVLSLLEEMEKHEIRSVLFQPGDGRKKLTWQSCVFSLGRSERIYFLDLISKADQLPEDDPSNLGGLLHKIGRTW</sequence>
<accession>A0ABP0JAB8</accession>
<organism evidence="3 4">
    <name type="scientific">Durusdinium trenchii</name>
    <dbReference type="NCBI Taxonomy" id="1381693"/>
    <lineage>
        <taxon>Eukaryota</taxon>
        <taxon>Sar</taxon>
        <taxon>Alveolata</taxon>
        <taxon>Dinophyceae</taxon>
        <taxon>Suessiales</taxon>
        <taxon>Symbiodiniaceae</taxon>
        <taxon>Durusdinium</taxon>
    </lineage>
</organism>
<feature type="region of interest" description="Disordered" evidence="2">
    <location>
        <begin position="1"/>
        <end position="80"/>
    </location>
</feature>
<dbReference type="EMBL" id="CAXAMN010004880">
    <property type="protein sequence ID" value="CAK9011322.1"/>
    <property type="molecule type" value="Genomic_DNA"/>
</dbReference>